<name>A0A0E9TWQ2_ANGAN</name>
<protein>
    <submittedName>
        <fullName evidence="1">Uncharacterized protein</fullName>
    </submittedName>
</protein>
<proteinExistence type="predicted"/>
<reference evidence="1" key="2">
    <citation type="journal article" date="2015" name="Fish Shellfish Immunol.">
        <title>Early steps in the European eel (Anguilla anguilla)-Vibrio vulnificus interaction in the gills: Role of the RtxA13 toxin.</title>
        <authorList>
            <person name="Callol A."/>
            <person name="Pajuelo D."/>
            <person name="Ebbesson L."/>
            <person name="Teles M."/>
            <person name="MacKenzie S."/>
            <person name="Amaro C."/>
        </authorList>
    </citation>
    <scope>NUCLEOTIDE SEQUENCE</scope>
</reference>
<sequence>MWLRSVSDSHVAKDYELELLILFFPSLKFGDYRHELLTRCMWC</sequence>
<dbReference type="EMBL" id="GBXM01050690">
    <property type="protein sequence ID" value="JAH57887.1"/>
    <property type="molecule type" value="Transcribed_RNA"/>
</dbReference>
<accession>A0A0E9TWQ2</accession>
<reference evidence="1" key="1">
    <citation type="submission" date="2014-11" db="EMBL/GenBank/DDBJ databases">
        <authorList>
            <person name="Amaro Gonzalez C."/>
        </authorList>
    </citation>
    <scope>NUCLEOTIDE SEQUENCE</scope>
</reference>
<dbReference type="AlphaFoldDB" id="A0A0E9TWQ2"/>
<organism evidence="1">
    <name type="scientific">Anguilla anguilla</name>
    <name type="common">European freshwater eel</name>
    <name type="synonym">Muraena anguilla</name>
    <dbReference type="NCBI Taxonomy" id="7936"/>
    <lineage>
        <taxon>Eukaryota</taxon>
        <taxon>Metazoa</taxon>
        <taxon>Chordata</taxon>
        <taxon>Craniata</taxon>
        <taxon>Vertebrata</taxon>
        <taxon>Euteleostomi</taxon>
        <taxon>Actinopterygii</taxon>
        <taxon>Neopterygii</taxon>
        <taxon>Teleostei</taxon>
        <taxon>Anguilliformes</taxon>
        <taxon>Anguillidae</taxon>
        <taxon>Anguilla</taxon>
    </lineage>
</organism>
<evidence type="ECO:0000313" key="1">
    <source>
        <dbReference type="EMBL" id="JAH57887.1"/>
    </source>
</evidence>